<keyword evidence="2" id="KW-1185">Reference proteome</keyword>
<dbReference type="AlphaFoldDB" id="L7U1V8"/>
<gene>
    <name evidence="1" type="ordered locus">MYSTI_00228</name>
</gene>
<evidence type="ECO:0000313" key="2">
    <source>
        <dbReference type="Proteomes" id="UP000011131"/>
    </source>
</evidence>
<dbReference type="KEGG" id="msd:MYSTI_00228"/>
<dbReference type="EMBL" id="CP004025">
    <property type="protein sequence ID" value="AGC41587.1"/>
    <property type="molecule type" value="Genomic_DNA"/>
</dbReference>
<dbReference type="RefSeq" id="WP_015345850.1">
    <property type="nucleotide sequence ID" value="NC_020126.1"/>
</dbReference>
<dbReference type="NCBIfam" id="NF040657">
    <property type="entry name" value="immun_SitI3"/>
    <property type="match status" value="1"/>
</dbReference>
<proteinExistence type="predicted"/>
<dbReference type="Proteomes" id="UP000011131">
    <property type="component" value="Chromosome"/>
</dbReference>
<dbReference type="OrthoDB" id="5518823at2"/>
<organism evidence="1 2">
    <name type="scientific">Myxococcus stipitatus (strain DSM 14675 / JCM 12634 / Mx s8)</name>
    <dbReference type="NCBI Taxonomy" id="1278073"/>
    <lineage>
        <taxon>Bacteria</taxon>
        <taxon>Pseudomonadati</taxon>
        <taxon>Myxococcota</taxon>
        <taxon>Myxococcia</taxon>
        <taxon>Myxococcales</taxon>
        <taxon>Cystobacterineae</taxon>
        <taxon>Myxococcaceae</taxon>
        <taxon>Myxococcus</taxon>
    </lineage>
</organism>
<protein>
    <submittedName>
        <fullName evidence="1">Uncharacterized protein</fullName>
    </submittedName>
</protein>
<dbReference type="STRING" id="1278073.MYSTI_00228"/>
<reference evidence="1 2" key="1">
    <citation type="journal article" date="2013" name="Genome Announc.">
        <title>Complete genome sequence of Myxococcus stipitatus strain DSM 14675, a fruiting myxobacterium.</title>
        <authorList>
            <person name="Huntley S."/>
            <person name="Kneip S."/>
            <person name="Treuner-Lange A."/>
            <person name="Sogaard-Andersen L."/>
        </authorList>
    </citation>
    <scope>NUCLEOTIDE SEQUENCE [LARGE SCALE GENOMIC DNA]</scope>
    <source>
        <strain evidence="2">DSM 14675 / JCM 12634 / Mx s8</strain>
    </source>
</reference>
<name>L7U1V8_MYXSD</name>
<dbReference type="HOGENOM" id="CLU_1747667_0_0_7"/>
<evidence type="ECO:0000313" key="1">
    <source>
        <dbReference type="EMBL" id="AGC41587.1"/>
    </source>
</evidence>
<accession>L7U1V8</accession>
<sequence length="149" mass="15846">MSLDYNFRITTSLAPEKVLEVVMDALALRSAPPGPSGEVTGPGFLLAAGPVASMSQAMVEESLGFAPSVDLQFWLDARHRHAAMTAVLQGVLAVLLHIPGDATLLFGGETVLLLRRHGELLLDSSTGVWTPERLALVSTPYAMRALPTL</sequence>
<dbReference type="InterPro" id="IPR049799">
    <property type="entry name" value="SitI3-like"/>
</dbReference>
<dbReference type="PATRIC" id="fig|1278073.3.peg.242"/>